<dbReference type="InterPro" id="IPR036162">
    <property type="entry name" value="Resolvase-like_N_sf"/>
</dbReference>
<comment type="caution">
    <text evidence="1">The sequence shown here is derived from an EMBL/GenBank/DDBJ whole genome shotgun (WGS) entry which is preliminary data.</text>
</comment>
<proteinExistence type="predicted"/>
<reference evidence="1" key="2">
    <citation type="journal article" date="2021" name="PeerJ">
        <title>Extensive microbial diversity within the chicken gut microbiome revealed by metagenomics and culture.</title>
        <authorList>
            <person name="Gilroy R."/>
            <person name="Ravi A."/>
            <person name="Getino M."/>
            <person name="Pursley I."/>
            <person name="Horton D.L."/>
            <person name="Alikhan N.F."/>
            <person name="Baker D."/>
            <person name="Gharbi K."/>
            <person name="Hall N."/>
            <person name="Watson M."/>
            <person name="Adriaenssens E.M."/>
            <person name="Foster-Nyarko E."/>
            <person name="Jarju S."/>
            <person name="Secka A."/>
            <person name="Antonio M."/>
            <person name="Oren A."/>
            <person name="Chaudhuri R.R."/>
            <person name="La Ragione R."/>
            <person name="Hildebrand F."/>
            <person name="Pallen M.J."/>
        </authorList>
    </citation>
    <scope>NUCLEOTIDE SEQUENCE</scope>
    <source>
        <strain evidence="1">6276</strain>
    </source>
</reference>
<reference evidence="1" key="1">
    <citation type="submission" date="2020-10" db="EMBL/GenBank/DDBJ databases">
        <authorList>
            <person name="Gilroy R."/>
        </authorList>
    </citation>
    <scope>NUCLEOTIDE SEQUENCE</scope>
    <source>
        <strain evidence="1">6276</strain>
    </source>
</reference>
<dbReference type="GO" id="GO:0000150">
    <property type="term" value="F:DNA strand exchange activity"/>
    <property type="evidence" value="ECO:0007669"/>
    <property type="project" value="InterPro"/>
</dbReference>
<sequence length="86" mass="10269">MIKDAEKGLFKYIICYQTARFARNTYDAIVYKKKLKKFGVKVIYFKMSIPEGPESRHKNGTCRKTDRLYRNFKDYVTLPLTYLKSK</sequence>
<accession>A0A9D1F0I1</accession>
<gene>
    <name evidence="1" type="ORF">IAC10_10325</name>
</gene>
<organism evidence="1 2">
    <name type="scientific">Candidatus Scatousia excrementigallinarum</name>
    <dbReference type="NCBI Taxonomy" id="2840935"/>
    <lineage>
        <taxon>Bacteria</taxon>
        <taxon>Candidatus Scatousia</taxon>
    </lineage>
</organism>
<dbReference type="EMBL" id="DVIU01000203">
    <property type="protein sequence ID" value="HIS37005.1"/>
    <property type="molecule type" value="Genomic_DNA"/>
</dbReference>
<evidence type="ECO:0000313" key="1">
    <source>
        <dbReference type="EMBL" id="HIS37005.1"/>
    </source>
</evidence>
<dbReference type="SUPFAM" id="SSF53041">
    <property type="entry name" value="Resolvase-like"/>
    <property type="match status" value="1"/>
</dbReference>
<protein>
    <submittedName>
        <fullName evidence="1">Recombinase family protein</fullName>
    </submittedName>
</protein>
<dbReference type="Gene3D" id="3.40.50.1390">
    <property type="entry name" value="Resolvase, N-terminal catalytic domain"/>
    <property type="match status" value="1"/>
</dbReference>
<name>A0A9D1F0I1_9BACT</name>
<dbReference type="AlphaFoldDB" id="A0A9D1F0I1"/>
<evidence type="ECO:0000313" key="2">
    <source>
        <dbReference type="Proteomes" id="UP000823928"/>
    </source>
</evidence>
<dbReference type="Proteomes" id="UP000823928">
    <property type="component" value="Unassembled WGS sequence"/>
</dbReference>
<dbReference type="GO" id="GO:0003677">
    <property type="term" value="F:DNA binding"/>
    <property type="evidence" value="ECO:0007669"/>
    <property type="project" value="InterPro"/>
</dbReference>